<comment type="similarity">
    <text evidence="1 7">Belongs to the cytochrome P450 family.</text>
</comment>
<dbReference type="InterPro" id="IPR036396">
    <property type="entry name" value="Cyt_P450_sf"/>
</dbReference>
<dbReference type="PROSITE" id="PS00086">
    <property type="entry name" value="CYTOCHROME_P450"/>
    <property type="match status" value="1"/>
</dbReference>
<dbReference type="PANTHER" id="PTHR24291">
    <property type="entry name" value="CYTOCHROME P450 FAMILY 4"/>
    <property type="match status" value="1"/>
</dbReference>
<keyword evidence="3 7" id="KW-0479">Metal-binding</keyword>
<gene>
    <name evidence="8" type="ORF">JWS13_43710</name>
</gene>
<keyword evidence="5 7" id="KW-0408">Iron</keyword>
<organism evidence="8 9">
    <name type="scientific">Rhodococcus pseudokoreensis</name>
    <dbReference type="NCBI Taxonomy" id="2811421"/>
    <lineage>
        <taxon>Bacteria</taxon>
        <taxon>Bacillati</taxon>
        <taxon>Actinomycetota</taxon>
        <taxon>Actinomycetes</taxon>
        <taxon>Mycobacteriales</taxon>
        <taxon>Nocardiaceae</taxon>
        <taxon>Rhodococcus</taxon>
    </lineage>
</organism>
<dbReference type="InterPro" id="IPR050196">
    <property type="entry name" value="Cytochrome_P450_Monoox"/>
</dbReference>
<dbReference type="Gene3D" id="1.10.630.10">
    <property type="entry name" value="Cytochrome P450"/>
    <property type="match status" value="1"/>
</dbReference>
<dbReference type="PRINTS" id="PR00385">
    <property type="entry name" value="P450"/>
</dbReference>
<name>A0A974WDM9_9NOCA</name>
<reference evidence="8 9" key="2">
    <citation type="journal article" date="2022" name="Arch. Microbiol.">
        <title>Rhodococcus pseudokoreensis sp. nov. isolated from the rhizosphere of young M26 apple rootstocks.</title>
        <authorList>
            <person name="Kampfer P."/>
            <person name="Glaeser S.P."/>
            <person name="Blom J."/>
            <person name="Wolf J."/>
            <person name="Benning S."/>
            <person name="Schloter M."/>
            <person name="Neumann-Schaal M."/>
        </authorList>
    </citation>
    <scope>NUCLEOTIDE SEQUENCE [LARGE SCALE GENOMIC DNA]</scope>
    <source>
        <strain evidence="8 9">R79</strain>
    </source>
</reference>
<accession>A0A974WDM9</accession>
<evidence type="ECO:0000256" key="3">
    <source>
        <dbReference type="ARBA" id="ARBA00022723"/>
    </source>
</evidence>
<evidence type="ECO:0000256" key="6">
    <source>
        <dbReference type="ARBA" id="ARBA00023033"/>
    </source>
</evidence>
<evidence type="ECO:0000256" key="1">
    <source>
        <dbReference type="ARBA" id="ARBA00010617"/>
    </source>
</evidence>
<keyword evidence="4 7" id="KW-0560">Oxidoreductase</keyword>
<protein>
    <submittedName>
        <fullName evidence="8">Cytochrome P450</fullName>
    </submittedName>
</protein>
<dbReference type="RefSeq" id="WP_206011288.1">
    <property type="nucleotide sequence ID" value="NZ_CP070619.1"/>
</dbReference>
<dbReference type="InterPro" id="IPR017972">
    <property type="entry name" value="Cyt_P450_CS"/>
</dbReference>
<keyword evidence="2 7" id="KW-0349">Heme</keyword>
<dbReference type="Pfam" id="PF00067">
    <property type="entry name" value="p450"/>
    <property type="match status" value="1"/>
</dbReference>
<dbReference type="EMBL" id="CP070619">
    <property type="protein sequence ID" value="QSE95030.1"/>
    <property type="molecule type" value="Genomic_DNA"/>
</dbReference>
<evidence type="ECO:0000313" key="8">
    <source>
        <dbReference type="EMBL" id="QSE95030.1"/>
    </source>
</evidence>
<dbReference type="InterPro" id="IPR001128">
    <property type="entry name" value="Cyt_P450"/>
</dbReference>
<dbReference type="CDD" id="cd20620">
    <property type="entry name" value="CYP132-like"/>
    <property type="match status" value="1"/>
</dbReference>
<proteinExistence type="inferred from homology"/>
<evidence type="ECO:0000313" key="9">
    <source>
        <dbReference type="Proteomes" id="UP000662986"/>
    </source>
</evidence>
<evidence type="ECO:0000256" key="5">
    <source>
        <dbReference type="ARBA" id="ARBA00023004"/>
    </source>
</evidence>
<dbReference type="SUPFAM" id="SSF48264">
    <property type="entry name" value="Cytochrome P450"/>
    <property type="match status" value="1"/>
</dbReference>
<keyword evidence="6 7" id="KW-0503">Monooxygenase</keyword>
<dbReference type="PANTHER" id="PTHR24291:SF50">
    <property type="entry name" value="BIFUNCTIONAL ALBAFLAVENONE MONOOXYGENASE_TERPENE SYNTHASE"/>
    <property type="match status" value="1"/>
</dbReference>
<keyword evidence="9" id="KW-1185">Reference proteome</keyword>
<evidence type="ECO:0000256" key="2">
    <source>
        <dbReference type="ARBA" id="ARBA00022617"/>
    </source>
</evidence>
<reference evidence="8 9" key="1">
    <citation type="journal article" date="2021" name="Microbiol. Resour. Announc.">
        <title>Complete Genome Sequences of Two Rhodococcus sp. Strains with Large and Linear Chromosomes, Isolated from Apple Rhizosphere.</title>
        <authorList>
            <person name="Benning S."/>
            <person name="Brugnone N."/>
            <person name="Siani R."/>
            <person name="Kublik S."/>
            <person name="Schloter M."/>
            <person name="Rad V."/>
        </authorList>
    </citation>
    <scope>NUCLEOTIDE SEQUENCE [LARGE SCALE GENOMIC DNA]</scope>
    <source>
        <strain evidence="8 9">R79</strain>
    </source>
</reference>
<dbReference type="Proteomes" id="UP000662986">
    <property type="component" value="Chromosome"/>
</dbReference>
<dbReference type="PRINTS" id="PR00463">
    <property type="entry name" value="EP450I"/>
</dbReference>
<dbReference type="InterPro" id="IPR002401">
    <property type="entry name" value="Cyt_P450_E_grp-I"/>
</dbReference>
<sequence length="454" mass="51305">MAAHFSAEREIPGPRGLPLVGVIPMLARDPFGYLVGAARDYGGLVRMRLGPATVYLVSDPAHVRHILVDNHANYWKGPILRGIKLIIGDGIFGSDGQLWQRQRRLMSPAFHRPRLTAMIGVMTDVVEAATVRWNDRIVRKTPVDMLEEMVPINIEIVLRTLFGTSIDYSEIAKLRAASDVIFHHSEKLVFSFFLPMRIPRPGHRRFIAALSVVDEVVERIIAERRKDPADRGDLLSMLLLAHDDEGTQAAMDDRQVRDEVMSILMAGYESTAAALGWTWYLLSQHPDADARLQTELDFVLGGRVPSLQDLPRLVYTRQVISESLRLYPPFPTFFRTSYDRDQLGPYNLPPDAALIISPYVTHRLTAHWPDPEEFDPTRFGADHSTERPNEAYYPFGLGRRLCIGANLSLLEQQVVVATVAQRFDREIASGYVLEPHYDIALRPRNGVPMMLTPR</sequence>
<evidence type="ECO:0000256" key="7">
    <source>
        <dbReference type="RuleBase" id="RU000461"/>
    </source>
</evidence>
<evidence type="ECO:0000256" key="4">
    <source>
        <dbReference type="ARBA" id="ARBA00023002"/>
    </source>
</evidence>